<proteinExistence type="inferred from homology"/>
<dbReference type="PANTHER" id="PTHR46035:SF1">
    <property type="entry name" value="TETRATRICOPEPTIDE REPEAT PROTEIN 4"/>
    <property type="match status" value="1"/>
</dbReference>
<dbReference type="FunFam" id="1.25.40.10:FF:000611">
    <property type="entry name" value="TPR repeat protein"/>
    <property type="match status" value="1"/>
</dbReference>
<organism evidence="6 7">
    <name type="scientific">Endocarpon pusillum</name>
    <dbReference type="NCBI Taxonomy" id="364733"/>
    <lineage>
        <taxon>Eukaryota</taxon>
        <taxon>Fungi</taxon>
        <taxon>Dikarya</taxon>
        <taxon>Ascomycota</taxon>
        <taxon>Pezizomycotina</taxon>
        <taxon>Eurotiomycetes</taxon>
        <taxon>Chaetothyriomycetidae</taxon>
        <taxon>Verrucariales</taxon>
        <taxon>Verrucariaceae</taxon>
        <taxon>Endocarpon</taxon>
    </lineage>
</organism>
<dbReference type="GO" id="GO:0030544">
    <property type="term" value="F:Hsp70 protein binding"/>
    <property type="evidence" value="ECO:0007669"/>
    <property type="project" value="TreeGrafter"/>
</dbReference>
<dbReference type="GO" id="GO:0005829">
    <property type="term" value="C:cytosol"/>
    <property type="evidence" value="ECO:0007669"/>
    <property type="project" value="TreeGrafter"/>
</dbReference>
<dbReference type="OrthoDB" id="420195at2759"/>
<feature type="region of interest" description="Disordered" evidence="4">
    <location>
        <begin position="1"/>
        <end position="26"/>
    </location>
</feature>
<sequence length="408" mass="46040">MTRGEDLPDDFDEAENLSGPPKFDADDDAVFEEMYYNRFAKKGPDEPESNPKSFEEVMLEFSKTPLFMNDLNDVANAGDENAELDAIRALQYEGTKSDIAQGFKEQGNEMVKTHMWSDAKEFYTKAIAVLTDQSDDKWEKGDDPELEAKREKELEEQCFTNRALCHLELKNFRSTTIDCASALRLNAGNIKAHYRSALALLALNKTTDASDVCFRGLKLDPGNTALKKLNETIQAQQQVEDLRARKRAIEEYKTEKKKFMLATALKARNITLRGSRQAPNLEDAEIHLSPDPMDPKSMLVFPVVFLYPLHAQSDFVKRFGEKDSIIDHLSYIFPLPWDAKQEYGIDSVECFMDTTSGGMAKIGKRLSMLQALTTGKVEIVDGLVKIHVVPTSLTGKWTEEMKKRKAGV</sequence>
<evidence type="ECO:0000256" key="1">
    <source>
        <dbReference type="ARBA" id="ARBA00022737"/>
    </source>
</evidence>
<evidence type="ECO:0000256" key="3">
    <source>
        <dbReference type="ARBA" id="ARBA00023602"/>
    </source>
</evidence>
<keyword evidence="1" id="KW-0677">Repeat</keyword>
<dbReference type="GO" id="GO:0051879">
    <property type="term" value="F:Hsp90 protein binding"/>
    <property type="evidence" value="ECO:0007669"/>
    <property type="project" value="InterPro"/>
</dbReference>
<dbReference type="AlphaFoldDB" id="A0A8H7AN31"/>
<keyword evidence="2" id="KW-0802">TPR repeat</keyword>
<dbReference type="Gene3D" id="1.25.40.10">
    <property type="entry name" value="Tetratricopeptide repeat domain"/>
    <property type="match status" value="1"/>
</dbReference>
<dbReference type="GO" id="GO:0005634">
    <property type="term" value="C:nucleus"/>
    <property type="evidence" value="ECO:0007669"/>
    <property type="project" value="TreeGrafter"/>
</dbReference>
<comment type="caution">
    <text evidence="6">The sequence shown here is derived from an EMBL/GenBank/DDBJ whole genome shotgun (WGS) entry which is preliminary data.</text>
</comment>
<evidence type="ECO:0000256" key="4">
    <source>
        <dbReference type="SAM" id="MobiDB-lite"/>
    </source>
</evidence>
<evidence type="ECO:0000256" key="2">
    <source>
        <dbReference type="ARBA" id="ARBA00022803"/>
    </source>
</evidence>
<dbReference type="InterPro" id="IPR011990">
    <property type="entry name" value="TPR-like_helical_dom_sf"/>
</dbReference>
<dbReference type="Pfam" id="PF18972">
    <property type="entry name" value="Wheel"/>
    <property type="match status" value="1"/>
</dbReference>
<dbReference type="Proteomes" id="UP000606974">
    <property type="component" value="Unassembled WGS sequence"/>
</dbReference>
<feature type="domain" description="Cns1/TTC4 wheel" evidence="5">
    <location>
        <begin position="291"/>
        <end position="400"/>
    </location>
</feature>
<accession>A0A8H7AN31</accession>
<keyword evidence="7" id="KW-1185">Reference proteome</keyword>
<name>A0A8H7AN31_9EURO</name>
<evidence type="ECO:0000259" key="5">
    <source>
        <dbReference type="Pfam" id="PF18972"/>
    </source>
</evidence>
<dbReference type="PANTHER" id="PTHR46035">
    <property type="entry name" value="TETRATRICOPEPTIDE REPEAT PROTEIN 4"/>
    <property type="match status" value="1"/>
</dbReference>
<dbReference type="CDD" id="cd21381">
    <property type="entry name" value="CTWD_TTC4"/>
    <property type="match status" value="1"/>
</dbReference>
<evidence type="ECO:0000313" key="7">
    <source>
        <dbReference type="Proteomes" id="UP000606974"/>
    </source>
</evidence>
<gene>
    <name evidence="6" type="ORF">GJ744_007005</name>
</gene>
<dbReference type="SUPFAM" id="SSF48452">
    <property type="entry name" value="TPR-like"/>
    <property type="match status" value="1"/>
</dbReference>
<comment type="similarity">
    <text evidence="3">Belongs to the TTC4 family.</text>
</comment>
<dbReference type="InterPro" id="IPR044059">
    <property type="entry name" value="Csn1/TTC4_wheel"/>
</dbReference>
<dbReference type="GO" id="GO:0006457">
    <property type="term" value="P:protein folding"/>
    <property type="evidence" value="ECO:0007669"/>
    <property type="project" value="TreeGrafter"/>
</dbReference>
<protein>
    <recommendedName>
        <fullName evidence="5">Cns1/TTC4 wheel domain-containing protein</fullName>
    </recommendedName>
</protein>
<dbReference type="EMBL" id="JAACFV010000033">
    <property type="protein sequence ID" value="KAF7510106.1"/>
    <property type="molecule type" value="Genomic_DNA"/>
</dbReference>
<reference evidence="6" key="1">
    <citation type="submission" date="2020-02" db="EMBL/GenBank/DDBJ databases">
        <authorList>
            <person name="Palmer J.M."/>
        </authorList>
    </citation>
    <scope>NUCLEOTIDE SEQUENCE</scope>
    <source>
        <strain evidence="6">EPUS1.4</strain>
        <tissue evidence="6">Thallus</tissue>
    </source>
</reference>
<dbReference type="SMART" id="SM00028">
    <property type="entry name" value="TPR"/>
    <property type="match status" value="3"/>
</dbReference>
<dbReference type="InterPro" id="IPR019734">
    <property type="entry name" value="TPR_rpt"/>
</dbReference>
<evidence type="ECO:0000313" key="6">
    <source>
        <dbReference type="EMBL" id="KAF7510106.1"/>
    </source>
</evidence>